<dbReference type="AlphaFoldDB" id="A0AAP6JEK8"/>
<feature type="chain" id="PRO_5042985192" evidence="1">
    <location>
        <begin position="21"/>
        <end position="84"/>
    </location>
</feature>
<evidence type="ECO:0000256" key="1">
    <source>
        <dbReference type="SAM" id="SignalP"/>
    </source>
</evidence>
<comment type="caution">
    <text evidence="2">The sequence shown here is derived from an EMBL/GenBank/DDBJ whole genome shotgun (WGS) entry which is preliminary data.</text>
</comment>
<evidence type="ECO:0000313" key="2">
    <source>
        <dbReference type="EMBL" id="MEA5445146.1"/>
    </source>
</evidence>
<reference evidence="2 3" key="1">
    <citation type="submission" date="2023-12" db="EMBL/GenBank/DDBJ databases">
        <title>Whole-genome sequencing of halo(alkali)philic microorganisms from hypersaline lakes.</title>
        <authorList>
            <person name="Sorokin D.Y."/>
            <person name="Merkel A.Y."/>
            <person name="Messina E."/>
            <person name="Yakimov M."/>
        </authorList>
    </citation>
    <scope>NUCLEOTIDE SEQUENCE [LARGE SCALE GENOMIC DNA]</scope>
    <source>
        <strain evidence="2 3">AB-CW1</strain>
    </source>
</reference>
<sequence>MIKRMLILMVLMALPALAWAHTCPAYEDMINESLEMAEEMGLSDETVTEIESLRDEGMRHHEEGDHDTAIALLDEALSLIESGG</sequence>
<organism evidence="2 3">
    <name type="scientific">Natronospira elongata</name>
    <dbReference type="NCBI Taxonomy" id="3110268"/>
    <lineage>
        <taxon>Bacteria</taxon>
        <taxon>Pseudomonadati</taxon>
        <taxon>Pseudomonadota</taxon>
        <taxon>Gammaproteobacteria</taxon>
        <taxon>Natronospirales</taxon>
        <taxon>Natronospiraceae</taxon>
        <taxon>Natronospira</taxon>
    </lineage>
</organism>
<dbReference type="Proteomes" id="UP001302316">
    <property type="component" value="Unassembled WGS sequence"/>
</dbReference>
<dbReference type="RefSeq" id="WP_346050776.1">
    <property type="nucleotide sequence ID" value="NZ_JAYGII010000006.1"/>
</dbReference>
<feature type="signal peptide" evidence="1">
    <location>
        <begin position="1"/>
        <end position="20"/>
    </location>
</feature>
<proteinExistence type="predicted"/>
<accession>A0AAP6JEK8</accession>
<evidence type="ECO:0000313" key="3">
    <source>
        <dbReference type="Proteomes" id="UP001302316"/>
    </source>
</evidence>
<protein>
    <submittedName>
        <fullName evidence="2">Uncharacterized protein</fullName>
    </submittedName>
</protein>
<keyword evidence="3" id="KW-1185">Reference proteome</keyword>
<name>A0AAP6JEK8_9GAMM</name>
<gene>
    <name evidence="2" type="ORF">VCB98_04835</name>
</gene>
<keyword evidence="1" id="KW-0732">Signal</keyword>
<dbReference type="EMBL" id="JAYGII010000006">
    <property type="protein sequence ID" value="MEA5445146.1"/>
    <property type="molecule type" value="Genomic_DNA"/>
</dbReference>